<dbReference type="RefSeq" id="WP_100282361.1">
    <property type="nucleotide sequence ID" value="NZ_CP024923.1"/>
</dbReference>
<feature type="binding site" evidence="3">
    <location>
        <position position="210"/>
    </location>
    <ligand>
        <name>pyruvate</name>
        <dbReference type="ChEBI" id="CHEBI:15361"/>
    </ligand>
</feature>
<protein>
    <submittedName>
        <fullName evidence="4">Dihydrodipicolinate synthase family protein</fullName>
    </submittedName>
</protein>
<evidence type="ECO:0000256" key="1">
    <source>
        <dbReference type="ARBA" id="ARBA00023239"/>
    </source>
</evidence>
<dbReference type="PANTHER" id="PTHR42849">
    <property type="entry name" value="N-ACETYLNEURAMINATE LYASE"/>
    <property type="match status" value="1"/>
</dbReference>
<dbReference type="InterPro" id="IPR013785">
    <property type="entry name" value="Aldolase_TIM"/>
</dbReference>
<dbReference type="GO" id="GO:0008747">
    <property type="term" value="F:N-acetylneuraminate lyase activity"/>
    <property type="evidence" value="ECO:0007669"/>
    <property type="project" value="TreeGrafter"/>
</dbReference>
<dbReference type="PRINTS" id="PR00146">
    <property type="entry name" value="DHPICSNTHASE"/>
</dbReference>
<dbReference type="SUPFAM" id="SSF51569">
    <property type="entry name" value="Aldolase"/>
    <property type="match status" value="1"/>
</dbReference>
<dbReference type="Proteomes" id="UP000229081">
    <property type="component" value="Chromosome"/>
</dbReference>
<dbReference type="InterPro" id="IPR002220">
    <property type="entry name" value="DapA-like"/>
</dbReference>
<evidence type="ECO:0000256" key="3">
    <source>
        <dbReference type="PIRSR" id="PIRSR001365-2"/>
    </source>
</evidence>
<dbReference type="Pfam" id="PF00701">
    <property type="entry name" value="DHDPS"/>
    <property type="match status" value="1"/>
</dbReference>
<keyword evidence="1 2" id="KW-0456">Lyase</keyword>
<evidence type="ECO:0000313" key="4">
    <source>
        <dbReference type="EMBL" id="ATY32554.1"/>
    </source>
</evidence>
<dbReference type="PIRSF" id="PIRSF001365">
    <property type="entry name" value="DHDPS"/>
    <property type="match status" value="1"/>
</dbReference>
<sequence>MTDTIGGVFPVLPTIFDGSGGVDERGLANVVDFAIACGVDGVVFPGLASEYDLLTLDEREHLIALVGAQVAGRVRFVVGASSGSLVESTQLAAAGARAGAAAAMVMTPRHIGPEPALQGEFYAALGKGAGLPLMVQNAPAPMGLGLSSTQLRAIVVAADAIRWVKEENMPCGQRISALLADRPATLDGVFGGAGGRYITDELARGAIGTMPAAETPEIHVALMAAHRTGDHGKVCDLYEAVLPILMMQAVFRWRLTKEVLRRRGLIANAHTRAPGPEFDPGDHAELTRILARLEPYFGSVAGA</sequence>
<keyword evidence="5" id="KW-1185">Reference proteome</keyword>
<proteinExistence type="inferred from homology"/>
<reference evidence="4 5" key="1">
    <citation type="submission" date="2017-11" db="EMBL/GenBank/DDBJ databases">
        <title>Complete genome sequence of Sphingomonas sp. Strain Cra20, a psychrotolerant potential plant growth promoting rhizobacteria.</title>
        <authorList>
            <person name="Luo Y."/>
        </authorList>
    </citation>
    <scope>NUCLEOTIDE SEQUENCE [LARGE SCALE GENOMIC DNA]</scope>
    <source>
        <strain evidence="4 5">Cra20</strain>
    </source>
</reference>
<dbReference type="SMART" id="SM01130">
    <property type="entry name" value="DHDPS"/>
    <property type="match status" value="1"/>
</dbReference>
<dbReference type="GO" id="GO:0019262">
    <property type="term" value="P:N-acetylneuraminate catabolic process"/>
    <property type="evidence" value="ECO:0007669"/>
    <property type="project" value="TreeGrafter"/>
</dbReference>
<gene>
    <name evidence="4" type="ORF">CVN68_11685</name>
</gene>
<dbReference type="AlphaFoldDB" id="A0A2K8MHT4"/>
<accession>A0A2K8MHT4</accession>
<name>A0A2K8MHT4_9SPHN</name>
<dbReference type="CDD" id="cd00408">
    <property type="entry name" value="DHDPS-like"/>
    <property type="match status" value="1"/>
</dbReference>
<dbReference type="Gene3D" id="3.20.20.70">
    <property type="entry name" value="Aldolase class I"/>
    <property type="match status" value="1"/>
</dbReference>
<comment type="similarity">
    <text evidence="2">Belongs to the DapA family.</text>
</comment>
<evidence type="ECO:0000313" key="5">
    <source>
        <dbReference type="Proteomes" id="UP000229081"/>
    </source>
</evidence>
<dbReference type="KEGG" id="sphc:CVN68_11685"/>
<dbReference type="GO" id="GO:0005829">
    <property type="term" value="C:cytosol"/>
    <property type="evidence" value="ECO:0007669"/>
    <property type="project" value="TreeGrafter"/>
</dbReference>
<dbReference type="EMBL" id="CP024923">
    <property type="protein sequence ID" value="ATY32554.1"/>
    <property type="molecule type" value="Genomic_DNA"/>
</dbReference>
<evidence type="ECO:0000256" key="2">
    <source>
        <dbReference type="PIRNR" id="PIRNR001365"/>
    </source>
</evidence>
<organism evidence="4 5">
    <name type="scientific">Sphingomonas psychrotolerans</name>
    <dbReference type="NCBI Taxonomy" id="1327635"/>
    <lineage>
        <taxon>Bacteria</taxon>
        <taxon>Pseudomonadati</taxon>
        <taxon>Pseudomonadota</taxon>
        <taxon>Alphaproteobacteria</taxon>
        <taxon>Sphingomonadales</taxon>
        <taxon>Sphingomonadaceae</taxon>
        <taxon>Sphingomonas</taxon>
    </lineage>
</organism>
<dbReference type="PANTHER" id="PTHR42849:SF1">
    <property type="entry name" value="N-ACETYLNEURAMINATE LYASE"/>
    <property type="match status" value="1"/>
</dbReference>
<dbReference type="OrthoDB" id="9796205at2"/>